<organism evidence="2 3">
    <name type="scientific">Purpureocillium lavendulum</name>
    <dbReference type="NCBI Taxonomy" id="1247861"/>
    <lineage>
        <taxon>Eukaryota</taxon>
        <taxon>Fungi</taxon>
        <taxon>Dikarya</taxon>
        <taxon>Ascomycota</taxon>
        <taxon>Pezizomycotina</taxon>
        <taxon>Sordariomycetes</taxon>
        <taxon>Hypocreomycetidae</taxon>
        <taxon>Hypocreales</taxon>
        <taxon>Ophiocordycipitaceae</taxon>
        <taxon>Purpureocillium</taxon>
    </lineage>
</organism>
<name>A0AB34FFC4_9HYPO</name>
<feature type="region of interest" description="Disordered" evidence="1">
    <location>
        <begin position="185"/>
        <end position="207"/>
    </location>
</feature>
<feature type="compositionally biased region" description="Low complexity" evidence="1">
    <location>
        <begin position="241"/>
        <end position="277"/>
    </location>
</feature>
<feature type="compositionally biased region" description="Low complexity" evidence="1">
    <location>
        <begin position="427"/>
        <end position="437"/>
    </location>
</feature>
<sequence length="483" mass="52533">MGLPLFVAPVESDITSKAANKHGATSPVRSGIRRLRTDASDRRHPTRTANVRIYGAAPSRLPRSNPDGLMPSWADGYSDSRRNLTAQESRPWPNARERRNLEAQVEARAEAQAEVQVNSIFGLEIPSQPLTQRGPESRDAEQRVWPMDSRRVTRARINASYRDRGYDIHPSWGFPNIDDLVRSGESVLPPGTRSSAPRYNSRLLRSSRERRNALARNVAGLDGLGDRERSLSPEVWDTLLTTLTPDPQPPSASSSFASVTASQSQSAGPSSSTPTSAFNTVDGPVGDAQCDSDCGHSDADMDEDEDEESSIAMGLRSQGAQGRDGPRQANPYSTGSIMNRFGARQGAVQPHGDHPETGSGTQFRDMFTSMSTDVPRPPANIARILRQREQLPSDYQGPGSQLEGPERLLAIGTVRPEADESTVPRQSNGASGVTSGATSGGEEDWSGMQRIVRSLARREDIPDEWWAEVGLSRTLPQDETTNG</sequence>
<proteinExistence type="predicted"/>
<evidence type="ECO:0000256" key="1">
    <source>
        <dbReference type="SAM" id="MobiDB-lite"/>
    </source>
</evidence>
<gene>
    <name evidence="2" type="ORF">O9K51_10178</name>
</gene>
<dbReference type="EMBL" id="JAQHRD010000013">
    <property type="protein sequence ID" value="KAJ6437207.1"/>
    <property type="molecule type" value="Genomic_DNA"/>
</dbReference>
<feature type="compositionally biased region" description="Acidic residues" evidence="1">
    <location>
        <begin position="300"/>
        <end position="309"/>
    </location>
</feature>
<evidence type="ECO:0000313" key="2">
    <source>
        <dbReference type="EMBL" id="KAJ6437207.1"/>
    </source>
</evidence>
<protein>
    <submittedName>
        <fullName evidence="2">Uncharacterized protein</fullName>
    </submittedName>
</protein>
<accession>A0AB34FFC4</accession>
<feature type="region of interest" description="Disordered" evidence="1">
    <location>
        <begin position="345"/>
        <end position="364"/>
    </location>
</feature>
<feature type="region of interest" description="Disordered" evidence="1">
    <location>
        <begin position="241"/>
        <end position="311"/>
    </location>
</feature>
<dbReference type="Proteomes" id="UP001163105">
    <property type="component" value="Unassembled WGS sequence"/>
</dbReference>
<keyword evidence="3" id="KW-1185">Reference proteome</keyword>
<feature type="region of interest" description="Disordered" evidence="1">
    <location>
        <begin position="417"/>
        <end position="447"/>
    </location>
</feature>
<feature type="region of interest" description="Disordered" evidence="1">
    <location>
        <begin position="37"/>
        <end position="98"/>
    </location>
</feature>
<comment type="caution">
    <text evidence="2">The sequence shown here is derived from an EMBL/GenBank/DDBJ whole genome shotgun (WGS) entry which is preliminary data.</text>
</comment>
<reference evidence="2" key="1">
    <citation type="submission" date="2023-01" db="EMBL/GenBank/DDBJ databases">
        <title>The growth and conidiation of Purpureocillium lavendulum are regulated by nitrogen source and histone H3K14 acetylation.</title>
        <authorList>
            <person name="Tang P."/>
            <person name="Han J."/>
            <person name="Zhang C."/>
            <person name="Tang P."/>
            <person name="Qi F."/>
            <person name="Zhang K."/>
            <person name="Liang L."/>
        </authorList>
    </citation>
    <scope>NUCLEOTIDE SEQUENCE</scope>
    <source>
        <strain evidence="2">YMF1.00683</strain>
    </source>
</reference>
<dbReference type="AlphaFoldDB" id="A0AB34FFC4"/>
<evidence type="ECO:0000313" key="3">
    <source>
        <dbReference type="Proteomes" id="UP001163105"/>
    </source>
</evidence>